<dbReference type="AlphaFoldDB" id="A0A7M1B0Z7"/>
<dbReference type="EMBL" id="CP041165">
    <property type="protein sequence ID" value="QOP42388.1"/>
    <property type="molecule type" value="Genomic_DNA"/>
</dbReference>
<keyword evidence="2" id="KW-1185">Reference proteome</keyword>
<evidence type="ECO:0008006" key="3">
    <source>
        <dbReference type="Google" id="ProtNLM"/>
    </source>
</evidence>
<organism evidence="1 2">
    <name type="scientific">Sulfurimonas marina</name>
    <dbReference type="NCBI Taxonomy" id="2590551"/>
    <lineage>
        <taxon>Bacteria</taxon>
        <taxon>Pseudomonadati</taxon>
        <taxon>Campylobacterota</taxon>
        <taxon>Epsilonproteobacteria</taxon>
        <taxon>Campylobacterales</taxon>
        <taxon>Sulfurimonadaceae</taxon>
        <taxon>Sulfurimonas</taxon>
    </lineage>
</organism>
<dbReference type="Gene3D" id="3.10.620.30">
    <property type="match status" value="1"/>
</dbReference>
<gene>
    <name evidence="1" type="ORF">FJR03_07705</name>
</gene>
<proteinExistence type="predicted"/>
<name>A0A7M1B0Z7_9BACT</name>
<dbReference type="KEGG" id="smax:FJR03_07705"/>
<evidence type="ECO:0000313" key="1">
    <source>
        <dbReference type="EMBL" id="QOP42388.1"/>
    </source>
</evidence>
<evidence type="ECO:0000313" key="2">
    <source>
        <dbReference type="Proteomes" id="UP000593910"/>
    </source>
</evidence>
<accession>A0A7M1B0Z7</accession>
<dbReference type="Proteomes" id="UP000593910">
    <property type="component" value="Chromosome"/>
</dbReference>
<sequence length="382" mass="44429">MVIEKAPDINITKVTPLKQVKKDLQFDFFGTPLGFNIDHNIKDARFYPKNQNGIISFFGALASSDYDNLIHSIEKIFNEMQLNDWGVYQLITKLSKQIYAKPDEEKLFRWFLLNKLSYDVKVGLVRSHVVLLENTQQVVYSTPRYKIDGVYYYAVDHYNNKERLGRLYTYDKKYPDADKKFDFSMGKTPKLVENIQDKKLSFRNQGNTISLDLKINKNLIDFMGTYPQVDYDVYFNAALDDALYNQLAKELKKEINGKKASYGLNFVLRFVQKSFQYQRDDEQFGKDKVMFAEETLFYDRSDCEDRAILFAKLVKKLFNYGVVGVKYKDHMSTALAVPVSGDSVKVGAKRYVVADPTYINANMGKSMPKYRNIQPESFIRLK</sequence>
<reference evidence="1 2" key="1">
    <citation type="submission" date="2019-06" db="EMBL/GenBank/DDBJ databases">
        <title>Sulfurimonas gotlandica sp. nov., a chemoautotrophic and psychrotolerant epsilonproteobacterium isolated from a pelagic redoxcline, and an emended description of the genus Sulfurimonas.</title>
        <authorList>
            <person name="Wang S."/>
            <person name="Jiang L."/>
            <person name="Shao Z."/>
        </authorList>
    </citation>
    <scope>NUCLEOTIDE SEQUENCE [LARGE SCALE GENOMIC DNA]</scope>
    <source>
        <strain evidence="1 2">B2</strain>
    </source>
</reference>
<protein>
    <recommendedName>
        <fullName evidence="3">Transglutaminase domain-containing protein</fullName>
    </recommendedName>
</protein>